<reference evidence="2 3" key="1">
    <citation type="journal article" date="2018" name="Sci. Rep.">
        <title>Genome sequence of the cauliflower mushroom Sparassis crispa (Hanabiratake) and its association with beneficial usage.</title>
        <authorList>
            <person name="Kiyama R."/>
            <person name="Furutani Y."/>
            <person name="Kawaguchi K."/>
            <person name="Nakanishi T."/>
        </authorList>
    </citation>
    <scope>NUCLEOTIDE SEQUENCE [LARGE SCALE GENOMIC DNA]</scope>
</reference>
<feature type="domain" description="BTB" evidence="1">
    <location>
        <begin position="34"/>
        <end position="105"/>
    </location>
</feature>
<dbReference type="PROSITE" id="PS50097">
    <property type="entry name" value="BTB"/>
    <property type="match status" value="1"/>
</dbReference>
<comment type="caution">
    <text evidence="2">The sequence shown here is derived from an EMBL/GenBank/DDBJ whole genome shotgun (WGS) entry which is preliminary data.</text>
</comment>
<keyword evidence="3" id="KW-1185">Reference proteome</keyword>
<dbReference type="Proteomes" id="UP000287166">
    <property type="component" value="Unassembled WGS sequence"/>
</dbReference>
<accession>A0A401H430</accession>
<dbReference type="EMBL" id="BFAD01000015">
    <property type="protein sequence ID" value="GBE89172.1"/>
    <property type="molecule type" value="Genomic_DNA"/>
</dbReference>
<sequence length="338" mass="38594">MLSAESVESGCSNEDSRPEVPHVCEDEEFWFTDGNVILVSGETSFRVHQGVVSRHSEVFRDLFSVPQPENEEKRFGCPVICLSDSPIDLRYLLRVLYDGRKYYLKRREEQLELAEVAALVGLAQKYQIEDLREDGILRLKTCFTDKFDVWEDILNKSQASYSSTLMRFRPTDAIAAVDLAHRTDTLSMLPIALYLCCTLESSYLIRGVTRADGTVERLSPEDLERCLDARTYLLNRNISMNQQIYGATSPSCSDRSRCSIILERASAHRVMNSVGAKAHHVLRSTDEFAESLVRSFSLCRECLALIKSRDLIARRTVWNELPTFFGLTIPDWNRDIDQ</sequence>
<dbReference type="OrthoDB" id="3036049at2759"/>
<dbReference type="InterPro" id="IPR000210">
    <property type="entry name" value="BTB/POZ_dom"/>
</dbReference>
<evidence type="ECO:0000313" key="2">
    <source>
        <dbReference type="EMBL" id="GBE89172.1"/>
    </source>
</evidence>
<organism evidence="2 3">
    <name type="scientific">Sparassis crispa</name>
    <dbReference type="NCBI Taxonomy" id="139825"/>
    <lineage>
        <taxon>Eukaryota</taxon>
        <taxon>Fungi</taxon>
        <taxon>Dikarya</taxon>
        <taxon>Basidiomycota</taxon>
        <taxon>Agaricomycotina</taxon>
        <taxon>Agaricomycetes</taxon>
        <taxon>Polyporales</taxon>
        <taxon>Sparassidaceae</taxon>
        <taxon>Sparassis</taxon>
    </lineage>
</organism>
<dbReference type="RefSeq" id="XP_027620085.1">
    <property type="nucleotide sequence ID" value="XM_027764284.1"/>
</dbReference>
<name>A0A401H430_9APHY</name>
<dbReference type="Pfam" id="PF00651">
    <property type="entry name" value="BTB"/>
    <property type="match status" value="1"/>
</dbReference>
<dbReference type="Gene3D" id="3.30.710.10">
    <property type="entry name" value="Potassium Channel Kv1.1, Chain A"/>
    <property type="match status" value="1"/>
</dbReference>
<dbReference type="GeneID" id="38786089"/>
<gene>
    <name evidence="2" type="ORF">SCP_1501800</name>
</gene>
<evidence type="ECO:0000313" key="3">
    <source>
        <dbReference type="Proteomes" id="UP000287166"/>
    </source>
</evidence>
<dbReference type="SMART" id="SM00225">
    <property type="entry name" value="BTB"/>
    <property type="match status" value="1"/>
</dbReference>
<dbReference type="InterPro" id="IPR011333">
    <property type="entry name" value="SKP1/BTB/POZ_sf"/>
</dbReference>
<dbReference type="InParanoid" id="A0A401H430"/>
<protein>
    <recommendedName>
        <fullName evidence="1">BTB domain-containing protein</fullName>
    </recommendedName>
</protein>
<evidence type="ECO:0000259" key="1">
    <source>
        <dbReference type="PROSITE" id="PS50097"/>
    </source>
</evidence>
<proteinExistence type="predicted"/>
<dbReference type="CDD" id="cd18186">
    <property type="entry name" value="BTB_POZ_ZBTB_KLHL-like"/>
    <property type="match status" value="1"/>
</dbReference>
<dbReference type="SUPFAM" id="SSF54695">
    <property type="entry name" value="POZ domain"/>
    <property type="match status" value="1"/>
</dbReference>
<dbReference type="AlphaFoldDB" id="A0A401H430"/>